<evidence type="ECO:0000313" key="2">
    <source>
        <dbReference type="Proteomes" id="UP001372338"/>
    </source>
</evidence>
<dbReference type="Proteomes" id="UP001372338">
    <property type="component" value="Unassembled WGS sequence"/>
</dbReference>
<gene>
    <name evidence="1" type="ORF">RIF29_17803</name>
</gene>
<keyword evidence="2" id="KW-1185">Reference proteome</keyword>
<evidence type="ECO:0000313" key="1">
    <source>
        <dbReference type="EMBL" id="KAK7276659.1"/>
    </source>
</evidence>
<reference evidence="1 2" key="1">
    <citation type="submission" date="2024-01" db="EMBL/GenBank/DDBJ databases">
        <title>The genomes of 5 underutilized Papilionoideae crops provide insights into root nodulation and disease resistanc.</title>
        <authorList>
            <person name="Yuan L."/>
        </authorList>
    </citation>
    <scope>NUCLEOTIDE SEQUENCE [LARGE SCALE GENOMIC DNA]</scope>
    <source>
        <strain evidence="1">ZHUSHIDOU_FW_LH</strain>
        <tissue evidence="1">Leaf</tissue>
    </source>
</reference>
<proteinExistence type="predicted"/>
<comment type="caution">
    <text evidence="1">The sequence shown here is derived from an EMBL/GenBank/DDBJ whole genome shotgun (WGS) entry which is preliminary data.</text>
</comment>
<accession>A0AAN9FHY4</accession>
<organism evidence="1 2">
    <name type="scientific">Crotalaria pallida</name>
    <name type="common">Smooth rattlebox</name>
    <name type="synonym">Crotalaria striata</name>
    <dbReference type="NCBI Taxonomy" id="3830"/>
    <lineage>
        <taxon>Eukaryota</taxon>
        <taxon>Viridiplantae</taxon>
        <taxon>Streptophyta</taxon>
        <taxon>Embryophyta</taxon>
        <taxon>Tracheophyta</taxon>
        <taxon>Spermatophyta</taxon>
        <taxon>Magnoliopsida</taxon>
        <taxon>eudicotyledons</taxon>
        <taxon>Gunneridae</taxon>
        <taxon>Pentapetalae</taxon>
        <taxon>rosids</taxon>
        <taxon>fabids</taxon>
        <taxon>Fabales</taxon>
        <taxon>Fabaceae</taxon>
        <taxon>Papilionoideae</taxon>
        <taxon>50 kb inversion clade</taxon>
        <taxon>genistoids sensu lato</taxon>
        <taxon>core genistoids</taxon>
        <taxon>Crotalarieae</taxon>
        <taxon>Crotalaria</taxon>
    </lineage>
</organism>
<sequence length="86" mass="10217">MILCYNHLLYKISLTDVAHFHWKTYLTRHQLDHRGLKLNPLSLCSHSLTLSLSLSLYPSIPCSTFSLYQTFIHLREIERERDSRSR</sequence>
<name>A0AAN9FHY4_CROPI</name>
<dbReference type="EMBL" id="JAYWIO010000003">
    <property type="protein sequence ID" value="KAK7276659.1"/>
    <property type="molecule type" value="Genomic_DNA"/>
</dbReference>
<protein>
    <submittedName>
        <fullName evidence="1">Uncharacterized protein</fullName>
    </submittedName>
</protein>
<dbReference type="AlphaFoldDB" id="A0AAN9FHY4"/>